<gene>
    <name evidence="1" type="ORF">CBM2613_B50135</name>
</gene>
<reference evidence="1" key="1">
    <citation type="submission" date="2018-01" db="EMBL/GenBank/DDBJ databases">
        <authorList>
            <person name="Clerissi C."/>
        </authorList>
    </citation>
    <scope>NUCLEOTIDE SEQUENCE</scope>
    <source>
        <strain evidence="1">Cupriavidus taiwanensis STM 8556</strain>
    </source>
</reference>
<name>A0A375EAC0_9BURK</name>
<dbReference type="AlphaFoldDB" id="A0A375EAC0"/>
<comment type="caution">
    <text evidence="1">The sequence shown here is derived from an EMBL/GenBank/DDBJ whole genome shotgun (WGS) entry which is preliminary data.</text>
</comment>
<dbReference type="Proteomes" id="UP000256952">
    <property type="component" value="Chromosome CBM2613_b"/>
</dbReference>
<protein>
    <submittedName>
        <fullName evidence="1">Uncharacterized protein</fullName>
    </submittedName>
</protein>
<accession>A0A375EAC0</accession>
<evidence type="ECO:0000313" key="1">
    <source>
        <dbReference type="EMBL" id="SOZ72993.1"/>
    </source>
</evidence>
<proteinExistence type="predicted"/>
<dbReference type="EMBL" id="OFTH01000047">
    <property type="protein sequence ID" value="SOZ72993.1"/>
    <property type="molecule type" value="Genomic_DNA"/>
</dbReference>
<sequence>MVRAGLRLGRRSFAGLPRHRPPIGGMSRRVAQPFSLCYRSPDHARHGRRRRVNFANVRVLPPLTITSLVAQGKYTSGCFSMALITTWCEICLRKATLT</sequence>
<organism evidence="1">
    <name type="scientific">Cupriavidus taiwanensis</name>
    <dbReference type="NCBI Taxonomy" id="164546"/>
    <lineage>
        <taxon>Bacteria</taxon>
        <taxon>Pseudomonadati</taxon>
        <taxon>Pseudomonadota</taxon>
        <taxon>Betaproteobacteria</taxon>
        <taxon>Burkholderiales</taxon>
        <taxon>Burkholderiaceae</taxon>
        <taxon>Cupriavidus</taxon>
    </lineage>
</organism>